<dbReference type="Pfam" id="PF08241">
    <property type="entry name" value="Methyltransf_11"/>
    <property type="match status" value="1"/>
</dbReference>
<dbReference type="Ensembl" id="ENSNMLT00000046160.1">
    <property type="protein sequence ID" value="ENSNMLP00000041532.1"/>
    <property type="gene ID" value="ENSNMLG00000025412.1"/>
</dbReference>
<protein>
    <recommendedName>
        <fullName evidence="1">Methyltransferase type 11 domain-containing protein</fullName>
    </recommendedName>
</protein>
<dbReference type="SUPFAM" id="SSF53335">
    <property type="entry name" value="S-adenosyl-L-methionine-dependent methyltransferases"/>
    <property type="match status" value="1"/>
</dbReference>
<reference evidence="2" key="1">
    <citation type="submission" date="2025-08" db="UniProtKB">
        <authorList>
            <consortium name="Ensembl"/>
        </authorList>
    </citation>
    <scope>IDENTIFICATION</scope>
</reference>
<dbReference type="CDD" id="cd02440">
    <property type="entry name" value="AdoMet_MTases"/>
    <property type="match status" value="1"/>
</dbReference>
<evidence type="ECO:0000313" key="3">
    <source>
        <dbReference type="Proteomes" id="UP000694523"/>
    </source>
</evidence>
<dbReference type="InterPro" id="IPR013216">
    <property type="entry name" value="Methyltransf_11"/>
</dbReference>
<organism evidence="2 3">
    <name type="scientific">Neogobius melanostomus</name>
    <name type="common">round goby</name>
    <dbReference type="NCBI Taxonomy" id="47308"/>
    <lineage>
        <taxon>Eukaryota</taxon>
        <taxon>Metazoa</taxon>
        <taxon>Chordata</taxon>
        <taxon>Craniata</taxon>
        <taxon>Vertebrata</taxon>
        <taxon>Euteleostomi</taxon>
        <taxon>Actinopterygii</taxon>
        <taxon>Neopterygii</taxon>
        <taxon>Teleostei</taxon>
        <taxon>Neoteleostei</taxon>
        <taxon>Acanthomorphata</taxon>
        <taxon>Gobiaria</taxon>
        <taxon>Gobiiformes</taxon>
        <taxon>Gobioidei</taxon>
        <taxon>Gobiidae</taxon>
        <taxon>Benthophilinae</taxon>
        <taxon>Neogobiini</taxon>
        <taxon>Neogobius</taxon>
    </lineage>
</organism>
<dbReference type="GO" id="GO:0010420">
    <property type="term" value="F:polyprenyldihydroxybenzoate methyltransferase activity"/>
    <property type="evidence" value="ECO:0007669"/>
    <property type="project" value="TreeGrafter"/>
</dbReference>
<accession>A0A8C6UTI1</accession>
<keyword evidence="3" id="KW-1185">Reference proteome</keyword>
<sequence length="232" mass="26231">IRASTYSQDFMMSHIQRTLQDSQAAIKCYKEPQSYDQWADSYNTDSSNLGYKGPVCTAEILMKHFTLSPDQARVLDLACGTGLVAKQLSSLGFRHFVGVDASQPMLEKARLTGLYQDLHQVLLGTEPLPVNSGEFDVVTMTGCLHRKYVPVEVIRELCQVAKPGGLVVMTRLNYPTPDNASFSEELQREMDRMEEEGLWKKLEVLQEEHYYANYYQLGDALPGTVYLYQKAV</sequence>
<dbReference type="PANTHER" id="PTHR43464:SF23">
    <property type="entry name" value="JUVENILE HORMONE ACID O-METHYLTRANSFERASE"/>
    <property type="match status" value="1"/>
</dbReference>
<name>A0A8C6UTI1_9GOBI</name>
<proteinExistence type="predicted"/>
<dbReference type="PANTHER" id="PTHR43464">
    <property type="entry name" value="METHYLTRANSFERASE"/>
    <property type="match status" value="1"/>
</dbReference>
<dbReference type="InterPro" id="IPR029063">
    <property type="entry name" value="SAM-dependent_MTases_sf"/>
</dbReference>
<dbReference type="Proteomes" id="UP000694523">
    <property type="component" value="Unplaced"/>
</dbReference>
<evidence type="ECO:0000313" key="2">
    <source>
        <dbReference type="Ensembl" id="ENSNMLP00000041532.1"/>
    </source>
</evidence>
<reference evidence="2" key="2">
    <citation type="submission" date="2025-09" db="UniProtKB">
        <authorList>
            <consortium name="Ensembl"/>
        </authorList>
    </citation>
    <scope>IDENTIFICATION</scope>
</reference>
<dbReference type="AlphaFoldDB" id="A0A8C6UTI1"/>
<dbReference type="Gene3D" id="3.40.50.150">
    <property type="entry name" value="Vaccinia Virus protein VP39"/>
    <property type="match status" value="1"/>
</dbReference>
<feature type="domain" description="Methyltransferase type 11" evidence="1">
    <location>
        <begin position="75"/>
        <end position="168"/>
    </location>
</feature>
<evidence type="ECO:0000259" key="1">
    <source>
        <dbReference type="Pfam" id="PF08241"/>
    </source>
</evidence>